<evidence type="ECO:0000313" key="6">
    <source>
        <dbReference type="EMBL" id="GGY61236.1"/>
    </source>
</evidence>
<evidence type="ECO:0000256" key="4">
    <source>
        <dbReference type="SAM" id="SignalP"/>
    </source>
</evidence>
<reference evidence="7" key="1">
    <citation type="journal article" date="2019" name="Int. J. Syst. Evol. Microbiol.">
        <title>The Global Catalogue of Microorganisms (GCM) 10K type strain sequencing project: providing services to taxonomists for standard genome sequencing and annotation.</title>
        <authorList>
            <consortium name="The Broad Institute Genomics Platform"/>
            <consortium name="The Broad Institute Genome Sequencing Center for Infectious Disease"/>
            <person name="Wu L."/>
            <person name="Ma J."/>
        </authorList>
    </citation>
    <scope>NUCLEOTIDE SEQUENCE [LARGE SCALE GENOMIC DNA]</scope>
    <source>
        <strain evidence="7">KCTC 32239</strain>
    </source>
</reference>
<evidence type="ECO:0000256" key="2">
    <source>
        <dbReference type="ARBA" id="ARBA00023136"/>
    </source>
</evidence>
<dbReference type="InterPro" id="IPR037066">
    <property type="entry name" value="Plug_dom_sf"/>
</dbReference>
<feature type="domain" description="TonB-dependent receptor plug" evidence="5">
    <location>
        <begin position="57"/>
        <end position="160"/>
    </location>
</feature>
<gene>
    <name evidence="6" type="primary">btuB</name>
    <name evidence="6" type="ORF">GCM10011613_00770</name>
</gene>
<evidence type="ECO:0000259" key="5">
    <source>
        <dbReference type="Pfam" id="PF07715"/>
    </source>
</evidence>
<dbReference type="PANTHER" id="PTHR40980">
    <property type="entry name" value="PLUG DOMAIN-CONTAINING PROTEIN"/>
    <property type="match status" value="1"/>
</dbReference>
<keyword evidence="7" id="KW-1185">Reference proteome</keyword>
<evidence type="ECO:0000256" key="1">
    <source>
        <dbReference type="ARBA" id="ARBA00004442"/>
    </source>
</evidence>
<dbReference type="Gene3D" id="2.40.170.20">
    <property type="entry name" value="TonB-dependent receptor, beta-barrel domain"/>
    <property type="match status" value="1"/>
</dbReference>
<comment type="subcellular location">
    <subcellularLocation>
        <location evidence="1">Cell outer membrane</location>
    </subcellularLocation>
</comment>
<evidence type="ECO:0000256" key="3">
    <source>
        <dbReference type="ARBA" id="ARBA00023237"/>
    </source>
</evidence>
<organism evidence="6 7">
    <name type="scientific">Cellvibrio zantedeschiae</name>
    <dbReference type="NCBI Taxonomy" id="1237077"/>
    <lineage>
        <taxon>Bacteria</taxon>
        <taxon>Pseudomonadati</taxon>
        <taxon>Pseudomonadota</taxon>
        <taxon>Gammaproteobacteria</taxon>
        <taxon>Cellvibrionales</taxon>
        <taxon>Cellvibrionaceae</taxon>
        <taxon>Cellvibrio</taxon>
    </lineage>
</organism>
<dbReference type="InterPro" id="IPR012910">
    <property type="entry name" value="Plug_dom"/>
</dbReference>
<comment type="caution">
    <text evidence="6">The sequence shown here is derived from an EMBL/GenBank/DDBJ whole genome shotgun (WGS) entry which is preliminary data.</text>
</comment>
<dbReference type="Proteomes" id="UP000619761">
    <property type="component" value="Unassembled WGS sequence"/>
</dbReference>
<keyword evidence="4" id="KW-0732">Signal</keyword>
<dbReference type="PANTHER" id="PTHR40980:SF3">
    <property type="entry name" value="TONB-DEPENDENT RECEPTOR-LIKE BETA-BARREL DOMAIN-CONTAINING PROTEIN"/>
    <property type="match status" value="1"/>
</dbReference>
<feature type="chain" id="PRO_5045435675" evidence="4">
    <location>
        <begin position="28"/>
        <end position="978"/>
    </location>
</feature>
<name>A0ABQ3AN36_9GAMM</name>
<dbReference type="Pfam" id="PF07715">
    <property type="entry name" value="Plug"/>
    <property type="match status" value="1"/>
</dbReference>
<dbReference type="NCBIfam" id="TIGR01782">
    <property type="entry name" value="TonB-Xanth-Caul"/>
    <property type="match status" value="1"/>
</dbReference>
<protein>
    <submittedName>
        <fullName evidence="6">TonB-dependent receptor</fullName>
    </submittedName>
</protein>
<keyword evidence="6" id="KW-0675">Receptor</keyword>
<dbReference type="InterPro" id="IPR010104">
    <property type="entry name" value="TonB_rcpt_bac"/>
</dbReference>
<dbReference type="Gene3D" id="2.170.130.10">
    <property type="entry name" value="TonB-dependent receptor, plug domain"/>
    <property type="match status" value="1"/>
</dbReference>
<accession>A0ABQ3AN36</accession>
<dbReference type="EMBL" id="BMYZ01000001">
    <property type="protein sequence ID" value="GGY61236.1"/>
    <property type="molecule type" value="Genomic_DNA"/>
</dbReference>
<proteinExistence type="predicted"/>
<evidence type="ECO:0000313" key="7">
    <source>
        <dbReference type="Proteomes" id="UP000619761"/>
    </source>
</evidence>
<keyword evidence="3" id="KW-0998">Cell outer membrane</keyword>
<dbReference type="SUPFAM" id="SSF56935">
    <property type="entry name" value="Porins"/>
    <property type="match status" value="1"/>
</dbReference>
<feature type="signal peptide" evidence="4">
    <location>
        <begin position="1"/>
        <end position="27"/>
    </location>
</feature>
<dbReference type="InterPro" id="IPR036942">
    <property type="entry name" value="Beta-barrel_TonB_sf"/>
</dbReference>
<keyword evidence="2" id="KW-0472">Membrane</keyword>
<sequence>MKNFNVKPLGVVISGLLMAATTQSVLAQDADKKAIEEADEVIITGFRASIANSIEMKRNADTIVQAISAEDIGGLPDKSIAESLSRLPGITVTRSSGQAGTIQVRGMGEGYVFSTLNGREQVSPNGSRAMEFSQFPSELINSVEVYMSPKASLIEGGIAGTVELKTINPLKMKDDQSIQIGVRGNYNDKADELYEVEPYGKRFSLSFSKKLLDNTLGVSLGYAKLLQPNAASQIENDNYSRPALTVDGKDVYAPESFFVKQKGGEDDRDGYMATVDFEPNEHLAIEADAFYSKFKSQSDERGIRVQGFRNMNVYNTTYFDDIYMTGGTFVGRKNSQTIDFKVENNDTTTDYDIFSGGFNAKWSEDKWNIAADLSHSEASGLFRNSLSRSFLYKKGPVDSAHPDGWYRDDDQQAAFALNGINIPKFSLNRDYTNTATLRMGQYEEYPYINEDKIDAARIDGKYELDTPVIVSIEAGVRVAKRNHKQSRNVFVYGDGAGGRITTDYSLPITDANSDVVNWKGDFSNMPSFLAIDSRSIIEQAYKNNLVLMSRTKYTGPNTPEIANPDAFDANGNPKPRSIVAGARWGEGRSWSMTEQADIQEDVNSFYIQANINTTLWDRDLTGNIGFRRIDTEQSNMAFVNVNGDTSKGAVEICDDVGDCRSDLALTRIGVEYSNNLPSLNLNYHLAENDQLRLALARVLSRAPINRLANFNQGSIDANNPNGPTYNYGSNSSPTLKPFLADQIDISYEHYMPDTNGSFSIAAYHREIKSFIQDASIENFDFAANGFPIPETFPVVEGGLVVDKPVRNGTYTFSTNNAEGGYIRGLEISYTQTFNWLPGLFKGLGVSGSISKVDSKITTVSTLDPNNPDSNLPFSGLVEDSGNITIFYSYENFETRLSTTHQGSFVGEALNIARAPVIYAAETVMDFQASYKFDNGINMIFSVSNLTDEPNRSYSLSEELPRRLNWFGRTFSLGANYKF</sequence>
<dbReference type="RefSeq" id="WP_189414987.1">
    <property type="nucleotide sequence ID" value="NZ_BMYZ01000001.1"/>
</dbReference>